<dbReference type="OrthoDB" id="9807042at2"/>
<feature type="transmembrane region" description="Helical" evidence="12">
    <location>
        <begin position="376"/>
        <end position="398"/>
    </location>
</feature>
<evidence type="ECO:0000256" key="11">
    <source>
        <dbReference type="ARBA" id="ARBA00023136"/>
    </source>
</evidence>
<feature type="transmembrane region" description="Helical" evidence="12">
    <location>
        <begin position="130"/>
        <end position="153"/>
    </location>
</feature>
<keyword evidence="15" id="KW-1185">Reference proteome</keyword>
<keyword evidence="4 12" id="KW-1003">Cell membrane</keyword>
<name>A0A543EDM7_9MICO</name>
<keyword evidence="9 12" id="KW-1133">Transmembrane helix</keyword>
<dbReference type="GO" id="GO:0016682">
    <property type="term" value="F:oxidoreductase activity, acting on diphenols and related substances as donors, oxygen as acceptor"/>
    <property type="evidence" value="ECO:0007669"/>
    <property type="project" value="TreeGrafter"/>
</dbReference>
<dbReference type="Proteomes" id="UP000320235">
    <property type="component" value="Unassembled WGS sequence"/>
</dbReference>
<keyword evidence="11 12" id="KW-0472">Membrane</keyword>
<evidence type="ECO:0000256" key="8">
    <source>
        <dbReference type="ARBA" id="ARBA00022982"/>
    </source>
</evidence>
<evidence type="ECO:0000256" key="10">
    <source>
        <dbReference type="ARBA" id="ARBA00023004"/>
    </source>
</evidence>
<dbReference type="Pfam" id="PF01654">
    <property type="entry name" value="Cyt_bd_oxida_I"/>
    <property type="match status" value="1"/>
</dbReference>
<comment type="similarity">
    <text evidence="2 12">Belongs to the cytochrome ubiquinol oxidase subunit 1 family.</text>
</comment>
<evidence type="ECO:0000313" key="15">
    <source>
        <dbReference type="Proteomes" id="UP000320235"/>
    </source>
</evidence>
<protein>
    <submittedName>
        <fullName evidence="14">Cytochrome bd-I ubiquinol oxidase subunit 1 apoprotein</fullName>
    </submittedName>
</protein>
<dbReference type="EMBL" id="VFPE01000007">
    <property type="protein sequence ID" value="TQM19700.1"/>
    <property type="molecule type" value="Genomic_DNA"/>
</dbReference>
<evidence type="ECO:0000256" key="5">
    <source>
        <dbReference type="ARBA" id="ARBA00022617"/>
    </source>
</evidence>
<dbReference type="AlphaFoldDB" id="A0A543EDM7"/>
<keyword evidence="7 12" id="KW-0479">Metal-binding</keyword>
<accession>A0A543EDM7</accession>
<dbReference type="InterPro" id="IPR002585">
    <property type="entry name" value="Cyt-d_ubiquinol_oxidase_su_1"/>
</dbReference>
<evidence type="ECO:0000256" key="9">
    <source>
        <dbReference type="ARBA" id="ARBA00022989"/>
    </source>
</evidence>
<evidence type="ECO:0000256" key="2">
    <source>
        <dbReference type="ARBA" id="ARBA00009819"/>
    </source>
</evidence>
<gene>
    <name evidence="14" type="ORF">FB391_3536</name>
</gene>
<keyword evidence="10 12" id="KW-0408">Iron</keyword>
<evidence type="ECO:0000256" key="13">
    <source>
        <dbReference type="SAM" id="MobiDB-lite"/>
    </source>
</evidence>
<evidence type="ECO:0000256" key="4">
    <source>
        <dbReference type="ARBA" id="ARBA00022475"/>
    </source>
</evidence>
<dbReference type="RefSeq" id="WP_141896388.1">
    <property type="nucleotide sequence ID" value="NZ_BAABLH010000004.1"/>
</dbReference>
<dbReference type="PIRSF" id="PIRSF006446">
    <property type="entry name" value="Cyt_quinol_oxidase_1"/>
    <property type="match status" value="1"/>
</dbReference>
<keyword evidence="3 12" id="KW-0813">Transport</keyword>
<feature type="transmembrane region" description="Helical" evidence="12">
    <location>
        <begin position="422"/>
        <end position="444"/>
    </location>
</feature>
<comment type="caution">
    <text evidence="14">The sequence shown here is derived from an EMBL/GenBank/DDBJ whole genome shotgun (WGS) entry which is preliminary data.</text>
</comment>
<evidence type="ECO:0000256" key="6">
    <source>
        <dbReference type="ARBA" id="ARBA00022692"/>
    </source>
</evidence>
<feature type="region of interest" description="Disordered" evidence="13">
    <location>
        <begin position="459"/>
        <end position="484"/>
    </location>
</feature>
<dbReference type="GO" id="GO:0070069">
    <property type="term" value="C:cytochrome complex"/>
    <property type="evidence" value="ECO:0007669"/>
    <property type="project" value="UniProtKB-UniRule"/>
</dbReference>
<keyword evidence="8 12" id="KW-0249">Electron transport</keyword>
<feature type="transmembrane region" description="Helical" evidence="12">
    <location>
        <begin position="20"/>
        <end position="44"/>
    </location>
</feature>
<organism evidence="14 15">
    <name type="scientific">Microbacterium kyungheense</name>
    <dbReference type="NCBI Taxonomy" id="1263636"/>
    <lineage>
        <taxon>Bacteria</taxon>
        <taxon>Bacillati</taxon>
        <taxon>Actinomycetota</taxon>
        <taxon>Actinomycetes</taxon>
        <taxon>Micrococcales</taxon>
        <taxon>Microbacteriaceae</taxon>
        <taxon>Microbacterium</taxon>
    </lineage>
</organism>
<sequence length="484" mass="53353">MDLLDPLLLARWQFGLTTLYHFLFVPLTLGMALTVAIFQTAWFRTGKLKWLNLTRFFGKVFLINFAMGVVTGIVQEFQFGMNWSAYSRFVGDVFGAPLAFEGLMAFFFEATFIGLWIFGWDKLPKALHLASIWIATIGAWFSAYFILAANAFMQNPVGFKMAEDGSRAEMTDFFAVLTNPVALAALPHTLFAAFMMTAGVIVSISAWHLLRKRNVDMMRSSLKFGLWGLIAAFAGVAVSGDQLSLVMVATQPMKMAAAEATFNTVCGADASFSIFTLGTPDGTSELFSIRVPYLLSLLSTHTFDGCVEGINDLNALYTNEMFPQFADQVDGNFAPILWVTYWAFRWMIGLGGVAALVAVVGLWLTRKNAKREVPAWAWRLAIWAWPASLFAILVGWIFTEMGRQPWIVFSLMLTEDGVSPSVPGWTVLISLIAFTAIYAALAIVEVGLIMRTAKKGPEPLPDPDAAASPDREETADAGIRSTVY</sequence>
<evidence type="ECO:0000313" key="14">
    <source>
        <dbReference type="EMBL" id="TQM19700.1"/>
    </source>
</evidence>
<dbReference type="PANTHER" id="PTHR30365:SF15">
    <property type="entry name" value="CYTOCHROME BD UBIQUINOL OXIDASE SUBUNIT 1"/>
    <property type="match status" value="1"/>
</dbReference>
<proteinExistence type="inferred from homology"/>
<dbReference type="GO" id="GO:0020037">
    <property type="term" value="F:heme binding"/>
    <property type="evidence" value="ECO:0007669"/>
    <property type="project" value="TreeGrafter"/>
</dbReference>
<comment type="subcellular location">
    <subcellularLocation>
        <location evidence="1">Cell membrane</location>
        <topology evidence="1">Multi-pass membrane protein</topology>
    </subcellularLocation>
</comment>
<evidence type="ECO:0000256" key="3">
    <source>
        <dbReference type="ARBA" id="ARBA00022448"/>
    </source>
</evidence>
<dbReference type="GO" id="GO:0009055">
    <property type="term" value="F:electron transfer activity"/>
    <property type="evidence" value="ECO:0007669"/>
    <property type="project" value="UniProtKB-UniRule"/>
</dbReference>
<dbReference type="GO" id="GO:0005886">
    <property type="term" value="C:plasma membrane"/>
    <property type="evidence" value="ECO:0007669"/>
    <property type="project" value="UniProtKB-SubCell"/>
</dbReference>
<feature type="transmembrane region" description="Helical" evidence="12">
    <location>
        <begin position="343"/>
        <end position="364"/>
    </location>
</feature>
<feature type="transmembrane region" description="Helical" evidence="12">
    <location>
        <begin position="94"/>
        <end position="118"/>
    </location>
</feature>
<dbReference type="GO" id="GO:0019646">
    <property type="term" value="P:aerobic electron transport chain"/>
    <property type="evidence" value="ECO:0007669"/>
    <property type="project" value="InterPro"/>
</dbReference>
<feature type="transmembrane region" description="Helical" evidence="12">
    <location>
        <begin position="56"/>
        <end position="74"/>
    </location>
</feature>
<feature type="transmembrane region" description="Helical" evidence="12">
    <location>
        <begin position="190"/>
        <end position="210"/>
    </location>
</feature>
<evidence type="ECO:0000256" key="1">
    <source>
        <dbReference type="ARBA" id="ARBA00004651"/>
    </source>
</evidence>
<keyword evidence="6 12" id="KW-0812">Transmembrane</keyword>
<feature type="transmembrane region" description="Helical" evidence="12">
    <location>
        <begin position="222"/>
        <end position="240"/>
    </location>
</feature>
<evidence type="ECO:0000256" key="12">
    <source>
        <dbReference type="PIRNR" id="PIRNR006446"/>
    </source>
</evidence>
<evidence type="ECO:0000256" key="7">
    <source>
        <dbReference type="ARBA" id="ARBA00022723"/>
    </source>
</evidence>
<keyword evidence="5 12" id="KW-0349">Heme</keyword>
<dbReference type="PANTHER" id="PTHR30365">
    <property type="entry name" value="CYTOCHROME D UBIQUINOL OXIDASE"/>
    <property type="match status" value="1"/>
</dbReference>
<dbReference type="GO" id="GO:0046872">
    <property type="term" value="F:metal ion binding"/>
    <property type="evidence" value="ECO:0007669"/>
    <property type="project" value="UniProtKB-UniRule"/>
</dbReference>
<reference evidence="14 15" key="1">
    <citation type="submission" date="2019-06" db="EMBL/GenBank/DDBJ databases">
        <title>Sequencing the genomes of 1000 actinobacteria strains.</title>
        <authorList>
            <person name="Klenk H.-P."/>
        </authorList>
    </citation>
    <scope>NUCLEOTIDE SEQUENCE [LARGE SCALE GENOMIC DNA]</scope>
    <source>
        <strain evidence="14 15">DSM 105492</strain>
    </source>
</reference>